<organism evidence="13 14">
    <name type="scientific">Tulasnella calospora MUT 4182</name>
    <dbReference type="NCBI Taxonomy" id="1051891"/>
    <lineage>
        <taxon>Eukaryota</taxon>
        <taxon>Fungi</taxon>
        <taxon>Dikarya</taxon>
        <taxon>Basidiomycota</taxon>
        <taxon>Agaricomycotina</taxon>
        <taxon>Agaricomycetes</taxon>
        <taxon>Cantharellales</taxon>
        <taxon>Tulasnellaceae</taxon>
        <taxon>Tulasnella</taxon>
    </lineage>
</organism>
<dbReference type="Pfam" id="PF12745">
    <property type="entry name" value="HGTP_anticodon2"/>
    <property type="match status" value="1"/>
</dbReference>
<dbReference type="SMART" id="SM00220">
    <property type="entry name" value="S_TKc"/>
    <property type="match status" value="1"/>
</dbReference>
<dbReference type="PANTHER" id="PTHR11042">
    <property type="entry name" value="EUKARYOTIC TRANSLATION INITIATION FACTOR 2-ALPHA KINASE EIF2-ALPHA KINASE -RELATED"/>
    <property type="match status" value="1"/>
</dbReference>
<evidence type="ECO:0000256" key="3">
    <source>
        <dbReference type="ARBA" id="ARBA00022679"/>
    </source>
</evidence>
<dbReference type="GO" id="GO:0005634">
    <property type="term" value="C:nucleus"/>
    <property type="evidence" value="ECO:0007669"/>
    <property type="project" value="TreeGrafter"/>
</dbReference>
<dbReference type="PROSITE" id="PS50908">
    <property type="entry name" value="RWD"/>
    <property type="match status" value="1"/>
</dbReference>
<sequence>MSLTNAIIEEEIQTIESIFPDDVQREISTAKAWKGASMPPSFTLRVASDDPELEQHVYLTLHVQYSKTYPTAPATFTIKAPMGGLSSDHLKTLTNEIQRKAKELARSKQEMVFDIRQLCVDFMNAHHTYQKPNVVKLEAKPTQSLATEMQVRAASAERAQKVKAALEADGQRQLEEERASRLAHEMKRDTQRREQKIRADQERKQARERFLDRSEQDDSVVKFENGGIKLEDGRTFNAVKILMHQNCVLGKISAVEPILDSPTPSACSVELDLHAFYFTPTYYSRSQVPITDLLRTTIAMMFDQTKKNGITCSELIAKFKEAARERPPSEADNGTVVGSNGTGCPEGENTRRSSPRSPVSPVAPVRHTADYFYPSGSVSSLSMPPPRTSRYKEEWEEIEFLVKKIKLRGENDGKIYREVNALSRLNHRFIVRYHTTWIESTGVTGWESPTESGESSTAEITNGVTNGINGTSKPGRRRNGPIFRRDLSLDDGSFSGSLNTTTSFPSIRFGHSDDGASDEEADDDAETEEQDDEEEEEEEEEEEDDEEDGNLTESVYPRSKSTDGKKTFLVGNGTSSEDDTPSNSRAPSRRSMSKRAKSPKTLLQSPFARAPQIIFGSQEYVERQTLKEAIEDGITEKDCWRLFRQILEAVAHIASLGIIHRDIKLTNIFIGANGDVKIGDFGLATSSLAGIDPSDLSKTAFQPNLEITYGVGTALYTAPEVLSRARGNANHSKADMYSLGIVFFEMCWPPFQTSSERIEVLTKLRMPAIIFPDTWQDKERQRTIINKLLQHNPAQRPSALELSNSSLLPEQEEDAYFEEARRKIHNSDEQCETFISELFQKKFDDVQQLSYDIGATPAEYSSLNDTVQAGSHSHRLEPSIITSYPQEHMEQLFRLHGAVHKEPLILVPLTEVFDDEQQPVKLLDSAGRAVSLPRDLIVGFARLAVPSKDIRTPLRVKRFHVGNVYLPSPTGKQPIPRLMAVVDIIHTDSAAGAAEAELIRIVNEGLNIFPGVNTHQYEVLVSHSHIIDHLFNRIADRGRRRDVVLVLSQAKAFSQKRPQLLKLGLPRMLIDEMEILSEDIALKASCINDDFFKVYGKENVLKDLSMQLKPRAPNRDHVTYKVKSILRNTETEVPLQEIAPWLTSQIAEQRRADQGTSGSKGTLLTSSSVGAPVPLSSRDTSSVGGPAVQVIVAGDSYNKKFQRHKAKMHHAERAYAIESELRTSITSGLPVIGVEATGRALEVMTRDTAWLTSDAAWKVLTAELKDDLPPTVALHLREAILAKKAPGEGAGKTMVGLMSLKEERVFMIRV</sequence>
<dbReference type="Gene3D" id="1.10.510.10">
    <property type="entry name" value="Transferase(Phosphotransferase) domain 1"/>
    <property type="match status" value="1"/>
</dbReference>
<feature type="region of interest" description="Disordered" evidence="10">
    <location>
        <begin position="323"/>
        <end position="363"/>
    </location>
</feature>
<feature type="domain" description="RWD" evidence="12">
    <location>
        <begin position="10"/>
        <end position="126"/>
    </location>
</feature>
<name>A0A0C3QNN4_9AGAM</name>
<comment type="catalytic activity">
    <reaction evidence="8">
        <text>L-threonyl-[protein] + ATP = O-phospho-L-threonyl-[protein] + ADP + H(+)</text>
        <dbReference type="Rhea" id="RHEA:46608"/>
        <dbReference type="Rhea" id="RHEA-COMP:11060"/>
        <dbReference type="Rhea" id="RHEA-COMP:11605"/>
        <dbReference type="ChEBI" id="CHEBI:15378"/>
        <dbReference type="ChEBI" id="CHEBI:30013"/>
        <dbReference type="ChEBI" id="CHEBI:30616"/>
        <dbReference type="ChEBI" id="CHEBI:61977"/>
        <dbReference type="ChEBI" id="CHEBI:456216"/>
        <dbReference type="EC" id="2.7.11.1"/>
    </reaction>
</comment>
<dbReference type="HOGENOM" id="CLU_001222_2_0_1"/>
<dbReference type="PANTHER" id="PTHR11042:SF136">
    <property type="entry name" value="EIF-2-ALPHA KINASE GCN2"/>
    <property type="match status" value="1"/>
</dbReference>
<dbReference type="InterPro" id="IPR011009">
    <property type="entry name" value="Kinase-like_dom_sf"/>
</dbReference>
<dbReference type="STRING" id="1051891.A0A0C3QNN4"/>
<evidence type="ECO:0000256" key="10">
    <source>
        <dbReference type="SAM" id="MobiDB-lite"/>
    </source>
</evidence>
<reference evidence="13 14" key="1">
    <citation type="submission" date="2014-04" db="EMBL/GenBank/DDBJ databases">
        <authorList>
            <consortium name="DOE Joint Genome Institute"/>
            <person name="Kuo A."/>
            <person name="Girlanda M."/>
            <person name="Perotto S."/>
            <person name="Kohler A."/>
            <person name="Nagy L.G."/>
            <person name="Floudas D."/>
            <person name="Copeland A."/>
            <person name="Barry K.W."/>
            <person name="Cichocki N."/>
            <person name="Veneault-Fourrey C."/>
            <person name="LaButti K."/>
            <person name="Lindquist E.A."/>
            <person name="Lipzen A."/>
            <person name="Lundell T."/>
            <person name="Morin E."/>
            <person name="Murat C."/>
            <person name="Sun H."/>
            <person name="Tunlid A."/>
            <person name="Henrissat B."/>
            <person name="Grigoriev I.V."/>
            <person name="Hibbett D.S."/>
            <person name="Martin F."/>
            <person name="Nordberg H.P."/>
            <person name="Cantor M.N."/>
            <person name="Hua S.X."/>
        </authorList>
    </citation>
    <scope>NUCLEOTIDE SEQUENCE [LARGE SCALE GENOMIC DNA]</scope>
    <source>
        <strain evidence="13 14">MUT 4182</strain>
    </source>
</reference>
<feature type="compositionally biased region" description="Low complexity" evidence="10">
    <location>
        <begin position="1155"/>
        <end position="1168"/>
    </location>
</feature>
<evidence type="ECO:0000256" key="8">
    <source>
        <dbReference type="ARBA" id="ARBA00047899"/>
    </source>
</evidence>
<protein>
    <recommendedName>
        <fullName evidence="1">non-specific serine/threonine protein kinase</fullName>
        <ecNumber evidence="1">2.7.11.1</ecNumber>
    </recommendedName>
</protein>
<comment type="catalytic activity">
    <reaction evidence="9">
        <text>L-seryl-[protein] + ATP = O-phospho-L-seryl-[protein] + ADP + H(+)</text>
        <dbReference type="Rhea" id="RHEA:17989"/>
        <dbReference type="Rhea" id="RHEA-COMP:9863"/>
        <dbReference type="Rhea" id="RHEA-COMP:11604"/>
        <dbReference type="ChEBI" id="CHEBI:15378"/>
        <dbReference type="ChEBI" id="CHEBI:29999"/>
        <dbReference type="ChEBI" id="CHEBI:30616"/>
        <dbReference type="ChEBI" id="CHEBI:83421"/>
        <dbReference type="ChEBI" id="CHEBI:456216"/>
        <dbReference type="EC" id="2.7.11.1"/>
    </reaction>
</comment>
<dbReference type="PROSITE" id="PS00108">
    <property type="entry name" value="PROTEIN_KINASE_ST"/>
    <property type="match status" value="1"/>
</dbReference>
<dbReference type="EMBL" id="KN822979">
    <property type="protein sequence ID" value="KIO29721.1"/>
    <property type="molecule type" value="Genomic_DNA"/>
</dbReference>
<dbReference type="InterPro" id="IPR016135">
    <property type="entry name" value="UBQ-conjugating_enzyme/RWD"/>
</dbReference>
<feature type="region of interest" description="Disordered" evidence="10">
    <location>
        <begin position="444"/>
        <end position="603"/>
    </location>
</feature>
<dbReference type="GO" id="GO:1990625">
    <property type="term" value="P:negative regulation of cytoplasmic translational initiation in response to stress"/>
    <property type="evidence" value="ECO:0007669"/>
    <property type="project" value="TreeGrafter"/>
</dbReference>
<dbReference type="SMART" id="SM00591">
    <property type="entry name" value="RWD"/>
    <property type="match status" value="1"/>
</dbReference>
<dbReference type="GO" id="GO:0004694">
    <property type="term" value="F:eukaryotic translation initiation factor 2alpha kinase activity"/>
    <property type="evidence" value="ECO:0007669"/>
    <property type="project" value="TreeGrafter"/>
</dbReference>
<keyword evidence="4" id="KW-0547">Nucleotide-binding</keyword>
<keyword evidence="14" id="KW-1185">Reference proteome</keyword>
<dbReference type="GO" id="GO:0005829">
    <property type="term" value="C:cytosol"/>
    <property type="evidence" value="ECO:0007669"/>
    <property type="project" value="TreeGrafter"/>
</dbReference>
<feature type="compositionally biased region" description="Acidic residues" evidence="10">
    <location>
        <begin position="515"/>
        <end position="550"/>
    </location>
</feature>
<dbReference type="InterPro" id="IPR000719">
    <property type="entry name" value="Prot_kinase_dom"/>
</dbReference>
<keyword evidence="6" id="KW-0067">ATP-binding</keyword>
<keyword evidence="2" id="KW-0723">Serine/threonine-protein kinase</keyword>
<dbReference type="Pfam" id="PF00069">
    <property type="entry name" value="Pkinase"/>
    <property type="match status" value="1"/>
</dbReference>
<feature type="domain" description="Protein kinase" evidence="11">
    <location>
        <begin position="483"/>
        <end position="808"/>
    </location>
</feature>
<dbReference type="OrthoDB" id="341578at2759"/>
<dbReference type="InterPro" id="IPR050339">
    <property type="entry name" value="CC_SR_Kinase"/>
</dbReference>
<evidence type="ECO:0000256" key="1">
    <source>
        <dbReference type="ARBA" id="ARBA00012513"/>
    </source>
</evidence>
<keyword evidence="3" id="KW-0808">Transferase</keyword>
<dbReference type="SUPFAM" id="SSF54495">
    <property type="entry name" value="UBC-like"/>
    <property type="match status" value="1"/>
</dbReference>
<dbReference type="InterPro" id="IPR008271">
    <property type="entry name" value="Ser/Thr_kinase_AS"/>
</dbReference>
<dbReference type="Gene3D" id="3.30.200.20">
    <property type="entry name" value="Phosphorylase Kinase, domain 1"/>
    <property type="match status" value="1"/>
</dbReference>
<feature type="region of interest" description="Disordered" evidence="10">
    <location>
        <begin position="1149"/>
        <end position="1183"/>
    </location>
</feature>
<dbReference type="InterPro" id="IPR045864">
    <property type="entry name" value="aa-tRNA-synth_II/BPL/LPL"/>
</dbReference>
<evidence type="ECO:0000259" key="11">
    <source>
        <dbReference type="PROSITE" id="PS50011"/>
    </source>
</evidence>
<dbReference type="InterPro" id="IPR006575">
    <property type="entry name" value="RWD_dom"/>
</dbReference>
<evidence type="ECO:0000256" key="5">
    <source>
        <dbReference type="ARBA" id="ARBA00022777"/>
    </source>
</evidence>
<evidence type="ECO:0000313" key="14">
    <source>
        <dbReference type="Proteomes" id="UP000054248"/>
    </source>
</evidence>
<reference evidence="14" key="2">
    <citation type="submission" date="2015-01" db="EMBL/GenBank/DDBJ databases">
        <title>Evolutionary Origins and Diversification of the Mycorrhizal Mutualists.</title>
        <authorList>
            <consortium name="DOE Joint Genome Institute"/>
            <consortium name="Mycorrhizal Genomics Consortium"/>
            <person name="Kohler A."/>
            <person name="Kuo A."/>
            <person name="Nagy L.G."/>
            <person name="Floudas D."/>
            <person name="Copeland A."/>
            <person name="Barry K.W."/>
            <person name="Cichocki N."/>
            <person name="Veneault-Fourrey C."/>
            <person name="LaButti K."/>
            <person name="Lindquist E.A."/>
            <person name="Lipzen A."/>
            <person name="Lundell T."/>
            <person name="Morin E."/>
            <person name="Murat C."/>
            <person name="Riley R."/>
            <person name="Ohm R."/>
            <person name="Sun H."/>
            <person name="Tunlid A."/>
            <person name="Henrissat B."/>
            <person name="Grigoriev I.V."/>
            <person name="Hibbett D.S."/>
            <person name="Martin F."/>
        </authorList>
    </citation>
    <scope>NUCLEOTIDE SEQUENCE [LARGE SCALE GENOMIC DNA]</scope>
    <source>
        <strain evidence="14">MUT 4182</strain>
    </source>
</reference>
<gene>
    <name evidence="13" type="ORF">M407DRAFT_226587</name>
</gene>
<evidence type="ECO:0000256" key="6">
    <source>
        <dbReference type="ARBA" id="ARBA00022840"/>
    </source>
</evidence>
<keyword evidence="5" id="KW-0418">Kinase</keyword>
<dbReference type="Pfam" id="PF05773">
    <property type="entry name" value="RWD"/>
    <property type="match status" value="1"/>
</dbReference>
<evidence type="ECO:0000256" key="7">
    <source>
        <dbReference type="ARBA" id="ARBA00037982"/>
    </source>
</evidence>
<dbReference type="Gene3D" id="3.10.110.10">
    <property type="entry name" value="Ubiquitin Conjugating Enzyme"/>
    <property type="match status" value="1"/>
</dbReference>
<dbReference type="GO" id="GO:0005524">
    <property type="term" value="F:ATP binding"/>
    <property type="evidence" value="ECO:0007669"/>
    <property type="project" value="UniProtKB-KW"/>
</dbReference>
<dbReference type="SUPFAM" id="SSF55681">
    <property type="entry name" value="Class II aaRS and biotin synthetases"/>
    <property type="match status" value="1"/>
</dbReference>
<evidence type="ECO:0000256" key="2">
    <source>
        <dbReference type="ARBA" id="ARBA00022527"/>
    </source>
</evidence>
<evidence type="ECO:0000256" key="9">
    <source>
        <dbReference type="ARBA" id="ARBA00048679"/>
    </source>
</evidence>
<dbReference type="SUPFAM" id="SSF56112">
    <property type="entry name" value="Protein kinase-like (PK-like)"/>
    <property type="match status" value="1"/>
</dbReference>
<dbReference type="EC" id="2.7.11.1" evidence="1"/>
<proteinExistence type="inferred from homology"/>
<evidence type="ECO:0000313" key="13">
    <source>
        <dbReference type="EMBL" id="KIO29721.1"/>
    </source>
</evidence>
<accession>A0A0C3QNN4</accession>
<comment type="similarity">
    <text evidence="7">Belongs to the protein kinase superfamily. Ser/Thr protein kinase family. GCN2 subfamily.</text>
</comment>
<dbReference type="Gene3D" id="3.30.930.10">
    <property type="entry name" value="Bira Bifunctional Protein, Domain 2"/>
    <property type="match status" value="1"/>
</dbReference>
<evidence type="ECO:0000259" key="12">
    <source>
        <dbReference type="PROSITE" id="PS50908"/>
    </source>
</evidence>
<dbReference type="InterPro" id="IPR024435">
    <property type="entry name" value="HisRS-related_dom"/>
</dbReference>
<evidence type="ECO:0000256" key="4">
    <source>
        <dbReference type="ARBA" id="ARBA00022741"/>
    </source>
</evidence>
<feature type="compositionally biased region" description="Basic residues" evidence="10">
    <location>
        <begin position="587"/>
        <end position="598"/>
    </location>
</feature>
<dbReference type="Proteomes" id="UP000054248">
    <property type="component" value="Unassembled WGS sequence"/>
</dbReference>
<feature type="region of interest" description="Disordered" evidence="10">
    <location>
        <begin position="180"/>
        <end position="211"/>
    </location>
</feature>
<feature type="compositionally biased region" description="Polar residues" evidence="10">
    <location>
        <begin position="444"/>
        <end position="472"/>
    </location>
</feature>
<dbReference type="PROSITE" id="PS50011">
    <property type="entry name" value="PROTEIN_KINASE_DOM"/>
    <property type="match status" value="1"/>
</dbReference>
<dbReference type="CDD" id="cd23823">
    <property type="entry name" value="RWD_GCN2"/>
    <property type="match status" value="1"/>
</dbReference>